<name>A0A5M9J876_MONFR</name>
<organism evidence="1 2">
    <name type="scientific">Monilinia fructicola</name>
    <name type="common">Brown rot fungus</name>
    <name type="synonym">Ciboria fructicola</name>
    <dbReference type="NCBI Taxonomy" id="38448"/>
    <lineage>
        <taxon>Eukaryota</taxon>
        <taxon>Fungi</taxon>
        <taxon>Dikarya</taxon>
        <taxon>Ascomycota</taxon>
        <taxon>Pezizomycotina</taxon>
        <taxon>Leotiomycetes</taxon>
        <taxon>Helotiales</taxon>
        <taxon>Sclerotiniaceae</taxon>
        <taxon>Monilinia</taxon>
    </lineage>
</organism>
<dbReference type="Proteomes" id="UP000322873">
    <property type="component" value="Unassembled WGS sequence"/>
</dbReference>
<gene>
    <name evidence="1" type="ORF">EYC84_010810</name>
</gene>
<proteinExistence type="predicted"/>
<sequence>MGHHHGILRIFLPDQQIALRYSGVTTYTYITCKEVFTLSMRCQSSKLLKCWGKEDESGARLRFFMASDEAKKNFGSEVLDIFFHMSYQGIVDFISSEADAYGERYYGISFS</sequence>
<protein>
    <submittedName>
        <fullName evidence="1">Uncharacterized protein</fullName>
    </submittedName>
</protein>
<dbReference type="AlphaFoldDB" id="A0A5M9J876"/>
<reference evidence="1 2" key="1">
    <citation type="submission" date="2019-06" db="EMBL/GenBank/DDBJ databases">
        <title>Genome Sequence of the Brown Rot Fungal Pathogen Monilinia fructicola.</title>
        <authorList>
            <person name="De Miccolis Angelini R.M."/>
            <person name="Landi L."/>
            <person name="Abate D."/>
            <person name="Pollastro S."/>
            <person name="Romanazzi G."/>
            <person name="Faretra F."/>
        </authorList>
    </citation>
    <scope>NUCLEOTIDE SEQUENCE [LARGE SCALE GENOMIC DNA]</scope>
    <source>
        <strain evidence="1 2">Mfrc123</strain>
    </source>
</reference>
<dbReference type="EMBL" id="VICG01000014">
    <property type="protein sequence ID" value="KAA8565047.1"/>
    <property type="molecule type" value="Genomic_DNA"/>
</dbReference>
<comment type="caution">
    <text evidence="1">The sequence shown here is derived from an EMBL/GenBank/DDBJ whole genome shotgun (WGS) entry which is preliminary data.</text>
</comment>
<accession>A0A5M9J876</accession>
<keyword evidence="2" id="KW-1185">Reference proteome</keyword>
<evidence type="ECO:0000313" key="2">
    <source>
        <dbReference type="Proteomes" id="UP000322873"/>
    </source>
</evidence>
<evidence type="ECO:0000313" key="1">
    <source>
        <dbReference type="EMBL" id="KAA8565047.1"/>
    </source>
</evidence>